<evidence type="ECO:0000313" key="2">
    <source>
        <dbReference type="Proteomes" id="UP000053676"/>
    </source>
</evidence>
<dbReference type="Proteomes" id="UP000053676">
    <property type="component" value="Unassembled WGS sequence"/>
</dbReference>
<gene>
    <name evidence="1" type="ORF">NECAME_18722</name>
</gene>
<reference evidence="2" key="1">
    <citation type="journal article" date="2014" name="Nat. Genet.">
        <title>Genome of the human hookworm Necator americanus.</title>
        <authorList>
            <person name="Tang Y.T."/>
            <person name="Gao X."/>
            <person name="Rosa B.A."/>
            <person name="Abubucker S."/>
            <person name="Hallsworth-Pepin K."/>
            <person name="Martin J."/>
            <person name="Tyagi R."/>
            <person name="Heizer E."/>
            <person name="Zhang X."/>
            <person name="Bhonagiri-Palsikar V."/>
            <person name="Minx P."/>
            <person name="Warren W.C."/>
            <person name="Wang Q."/>
            <person name="Zhan B."/>
            <person name="Hotez P.J."/>
            <person name="Sternberg P.W."/>
            <person name="Dougall A."/>
            <person name="Gaze S.T."/>
            <person name="Mulvenna J."/>
            <person name="Sotillo J."/>
            <person name="Ranganathan S."/>
            <person name="Rabelo E.M."/>
            <person name="Wilson R.K."/>
            <person name="Felgner P.L."/>
            <person name="Bethony J."/>
            <person name="Hawdon J.M."/>
            <person name="Gasser R.B."/>
            <person name="Loukas A."/>
            <person name="Mitreva M."/>
        </authorList>
    </citation>
    <scope>NUCLEOTIDE SEQUENCE [LARGE SCALE GENOMIC DNA]</scope>
</reference>
<protein>
    <submittedName>
        <fullName evidence="1">Uncharacterized protein</fullName>
    </submittedName>
</protein>
<dbReference type="AlphaFoldDB" id="W2SSE9"/>
<name>W2SSE9_NECAM</name>
<accession>W2SSE9</accession>
<organism evidence="1 2">
    <name type="scientific">Necator americanus</name>
    <name type="common">Human hookworm</name>
    <dbReference type="NCBI Taxonomy" id="51031"/>
    <lineage>
        <taxon>Eukaryota</taxon>
        <taxon>Metazoa</taxon>
        <taxon>Ecdysozoa</taxon>
        <taxon>Nematoda</taxon>
        <taxon>Chromadorea</taxon>
        <taxon>Rhabditida</taxon>
        <taxon>Rhabditina</taxon>
        <taxon>Rhabditomorpha</taxon>
        <taxon>Strongyloidea</taxon>
        <taxon>Ancylostomatidae</taxon>
        <taxon>Bunostominae</taxon>
        <taxon>Necator</taxon>
    </lineage>
</organism>
<evidence type="ECO:0000313" key="1">
    <source>
        <dbReference type="EMBL" id="ETN72679.1"/>
    </source>
</evidence>
<sequence>MQMHALLVTAKHLKIAAQCHVDKSNTCGSNVVYDMDQFAPMYAATELISGGQIYQLRIINTILLFSLKP</sequence>
<keyword evidence="2" id="KW-1185">Reference proteome</keyword>
<dbReference type="EMBL" id="KI663397">
    <property type="protein sequence ID" value="ETN72679.1"/>
    <property type="molecule type" value="Genomic_DNA"/>
</dbReference>
<dbReference type="KEGG" id="nai:NECAME_18722"/>
<proteinExistence type="predicted"/>